<dbReference type="AlphaFoldDB" id="A0AAE0LEK7"/>
<protein>
    <submittedName>
        <fullName evidence="2">Uncharacterized protein</fullName>
    </submittedName>
</protein>
<keyword evidence="1" id="KW-1133">Transmembrane helix</keyword>
<gene>
    <name evidence="2" type="ORF">CYMTET_10321</name>
</gene>
<reference evidence="2 3" key="1">
    <citation type="journal article" date="2015" name="Genome Biol. Evol.">
        <title>Comparative Genomics of a Bacterivorous Green Alga Reveals Evolutionary Causalities and Consequences of Phago-Mixotrophic Mode of Nutrition.</title>
        <authorList>
            <person name="Burns J.A."/>
            <person name="Paasch A."/>
            <person name="Narechania A."/>
            <person name="Kim E."/>
        </authorList>
    </citation>
    <scope>NUCLEOTIDE SEQUENCE [LARGE SCALE GENOMIC DNA]</scope>
    <source>
        <strain evidence="2 3">PLY_AMNH</strain>
    </source>
</reference>
<keyword evidence="1" id="KW-0812">Transmembrane</keyword>
<accession>A0AAE0LEK7</accession>
<sequence length="134" mass="13819">MGTNAGPPKAGGNLTGEQIRVAFKGKDRKALLAVDALDLVSGVQLGGEKDGADVLKACASTGEASRHLHCLLEGAFSPKCVMGDGSSNQETLLQRIKVFGGEVVVGLIGGGVLGLFMGVVQFSLRRMNSHNRGV</sequence>
<comment type="caution">
    <text evidence="2">The sequence shown here is derived from an EMBL/GenBank/DDBJ whole genome shotgun (WGS) entry which is preliminary data.</text>
</comment>
<evidence type="ECO:0000313" key="2">
    <source>
        <dbReference type="EMBL" id="KAK3281914.1"/>
    </source>
</evidence>
<feature type="transmembrane region" description="Helical" evidence="1">
    <location>
        <begin position="103"/>
        <end position="124"/>
    </location>
</feature>
<evidence type="ECO:0000256" key="1">
    <source>
        <dbReference type="SAM" id="Phobius"/>
    </source>
</evidence>
<name>A0AAE0LEK7_9CHLO</name>
<dbReference type="Proteomes" id="UP001190700">
    <property type="component" value="Unassembled WGS sequence"/>
</dbReference>
<dbReference type="EMBL" id="LGRX02003649">
    <property type="protein sequence ID" value="KAK3281914.1"/>
    <property type="molecule type" value="Genomic_DNA"/>
</dbReference>
<proteinExistence type="predicted"/>
<organism evidence="2 3">
    <name type="scientific">Cymbomonas tetramitiformis</name>
    <dbReference type="NCBI Taxonomy" id="36881"/>
    <lineage>
        <taxon>Eukaryota</taxon>
        <taxon>Viridiplantae</taxon>
        <taxon>Chlorophyta</taxon>
        <taxon>Pyramimonadophyceae</taxon>
        <taxon>Pyramimonadales</taxon>
        <taxon>Pyramimonadaceae</taxon>
        <taxon>Cymbomonas</taxon>
    </lineage>
</organism>
<keyword evidence="3" id="KW-1185">Reference proteome</keyword>
<evidence type="ECO:0000313" key="3">
    <source>
        <dbReference type="Proteomes" id="UP001190700"/>
    </source>
</evidence>
<keyword evidence="1" id="KW-0472">Membrane</keyword>